<reference evidence="1 2" key="1">
    <citation type="journal article" date="2021" name="Elife">
        <title>Chloroplast acquisition without the gene transfer in kleptoplastic sea slugs, Plakobranchus ocellatus.</title>
        <authorList>
            <person name="Maeda T."/>
            <person name="Takahashi S."/>
            <person name="Yoshida T."/>
            <person name="Shimamura S."/>
            <person name="Takaki Y."/>
            <person name="Nagai Y."/>
            <person name="Toyoda A."/>
            <person name="Suzuki Y."/>
            <person name="Arimoto A."/>
            <person name="Ishii H."/>
            <person name="Satoh N."/>
            <person name="Nishiyama T."/>
            <person name="Hasebe M."/>
            <person name="Maruyama T."/>
            <person name="Minagawa J."/>
            <person name="Obokata J."/>
            <person name="Shigenobu S."/>
        </authorList>
    </citation>
    <scope>NUCLEOTIDE SEQUENCE [LARGE SCALE GENOMIC DNA]</scope>
</reference>
<dbReference type="AlphaFoldDB" id="A0AAV3YI76"/>
<dbReference type="Proteomes" id="UP000735302">
    <property type="component" value="Unassembled WGS sequence"/>
</dbReference>
<organism evidence="1 2">
    <name type="scientific">Plakobranchus ocellatus</name>
    <dbReference type="NCBI Taxonomy" id="259542"/>
    <lineage>
        <taxon>Eukaryota</taxon>
        <taxon>Metazoa</taxon>
        <taxon>Spiralia</taxon>
        <taxon>Lophotrochozoa</taxon>
        <taxon>Mollusca</taxon>
        <taxon>Gastropoda</taxon>
        <taxon>Heterobranchia</taxon>
        <taxon>Euthyneura</taxon>
        <taxon>Panpulmonata</taxon>
        <taxon>Sacoglossa</taxon>
        <taxon>Placobranchoidea</taxon>
        <taxon>Plakobranchidae</taxon>
        <taxon>Plakobranchus</taxon>
    </lineage>
</organism>
<accession>A0AAV3YI76</accession>
<evidence type="ECO:0000313" key="2">
    <source>
        <dbReference type="Proteomes" id="UP000735302"/>
    </source>
</evidence>
<name>A0AAV3YI76_9GAST</name>
<protein>
    <submittedName>
        <fullName evidence="1">Uncharacterized protein</fullName>
    </submittedName>
</protein>
<keyword evidence="2" id="KW-1185">Reference proteome</keyword>
<sequence>MHPEAERFEIIEVILVLVTTSQRHQIEVYELIFNNNELEFKHKKPIVMATGCISYRATWVQRKDCSSYLNVRPVSYRTSPAGAMQMLSSLLSFSQQQIKDKQQKVADPTIEVPTKQSNQVPILTSYSMRQIRATSFELPEASHDSVLKLSTCPDWLFSMLETSEGFS</sequence>
<proteinExistence type="predicted"/>
<dbReference type="EMBL" id="BLXT01000976">
    <property type="protein sequence ID" value="GFN82224.1"/>
    <property type="molecule type" value="Genomic_DNA"/>
</dbReference>
<evidence type="ECO:0000313" key="1">
    <source>
        <dbReference type="EMBL" id="GFN82224.1"/>
    </source>
</evidence>
<gene>
    <name evidence="1" type="ORF">PoB_000873000</name>
</gene>
<comment type="caution">
    <text evidence="1">The sequence shown here is derived from an EMBL/GenBank/DDBJ whole genome shotgun (WGS) entry which is preliminary data.</text>
</comment>